<evidence type="ECO:0000313" key="7">
    <source>
        <dbReference type="Proteomes" id="UP001327560"/>
    </source>
</evidence>
<dbReference type="AlphaFoldDB" id="A0AAQ3PZ79"/>
<evidence type="ECO:0000256" key="1">
    <source>
        <dbReference type="ARBA" id="ARBA00001946"/>
    </source>
</evidence>
<dbReference type="Gene3D" id="1.50.10.130">
    <property type="entry name" value="Terpene synthase, N-terminal domain"/>
    <property type="match status" value="1"/>
</dbReference>
<proteinExistence type="predicted"/>
<feature type="domain" description="Terpene synthase N-terminal" evidence="4">
    <location>
        <begin position="2"/>
        <end position="160"/>
    </location>
</feature>
<dbReference type="Proteomes" id="UP001327560">
    <property type="component" value="Chromosome 1"/>
</dbReference>
<dbReference type="GO" id="GO:0010333">
    <property type="term" value="F:terpene synthase activity"/>
    <property type="evidence" value="ECO:0007669"/>
    <property type="project" value="InterPro"/>
</dbReference>
<dbReference type="InterPro" id="IPR008949">
    <property type="entry name" value="Isoprenoid_synthase_dom_sf"/>
</dbReference>
<name>A0AAQ3PZ79_9LILI</name>
<keyword evidence="7" id="KW-1185">Reference proteome</keyword>
<sequence>MANRMETLKDNIRKLLNHEKKEAGKQLQLIDHLQQLGVAYHFKDNIKGALASISACIQDKGLLLKDNLHATSLLFRLLRENGITVSQDIFNSFIDERGCFKSSLKDQLKGMLSLYEASYYAKEGEVVMNEAMDFTTKHLRSLLQEGSLEPHLKQQVAHALELPLNWRMQRFHARWFIEACQRKYTINAPLLIEFARVDFNMVQDIHKKELAQLSRWWADLGITKKLQFFRDRLTQNYVWTVGWAFEPQFWSCREFQTKANCFVAMLDDVYDVYGTLEELEFFTDAIERWDVNAIDKLPEYMKLCFLAVFNMANEAAYKVIRDKGLDITPYLKRAWRDLCKAFLLEAKWYHGGYEPSLEEYLENGWVSASGHVCMTYAYCMSPYLTKEDLERFSSGYPKNVELSSMNCRLYNDVVTYSAEMERGDASSSIYCMMKEMGVSEVEARETAKGMIKANWRGLNGDRACNSNNLFEEAFKNAGVNLSRTAQFFYQHEDGYGKAEGETKDRVTLLLFDPIKP</sequence>
<evidence type="ECO:0000256" key="2">
    <source>
        <dbReference type="ARBA" id="ARBA00022723"/>
    </source>
</evidence>
<comment type="cofactor">
    <cofactor evidence="1">
        <name>Mg(2+)</name>
        <dbReference type="ChEBI" id="CHEBI:18420"/>
    </cofactor>
</comment>
<gene>
    <name evidence="6" type="ORF">Cni_G00260</name>
</gene>
<dbReference type="GO" id="GO:0009507">
    <property type="term" value="C:chloroplast"/>
    <property type="evidence" value="ECO:0007669"/>
    <property type="project" value="UniProtKB-ARBA"/>
</dbReference>
<dbReference type="EMBL" id="CP136890">
    <property type="protein sequence ID" value="WOK91569.1"/>
    <property type="molecule type" value="Genomic_DNA"/>
</dbReference>
<evidence type="ECO:0000313" key="6">
    <source>
        <dbReference type="EMBL" id="WOK91569.1"/>
    </source>
</evidence>
<dbReference type="InterPro" id="IPR050148">
    <property type="entry name" value="Terpene_synthase-like"/>
</dbReference>
<protein>
    <submittedName>
        <fullName evidence="6">Terpene synthase 10-like</fullName>
    </submittedName>
</protein>
<dbReference type="InterPro" id="IPR008930">
    <property type="entry name" value="Terpenoid_cyclase/PrenylTrfase"/>
</dbReference>
<dbReference type="InterPro" id="IPR034741">
    <property type="entry name" value="Terpene_cyclase-like_1_C"/>
</dbReference>
<dbReference type="FunFam" id="1.50.10.130:FF:000001">
    <property type="entry name" value="Isoprene synthase, chloroplastic"/>
    <property type="match status" value="1"/>
</dbReference>
<evidence type="ECO:0000259" key="4">
    <source>
        <dbReference type="Pfam" id="PF01397"/>
    </source>
</evidence>
<dbReference type="Gene3D" id="1.10.600.10">
    <property type="entry name" value="Farnesyl Diphosphate Synthase"/>
    <property type="match status" value="1"/>
</dbReference>
<dbReference type="FunFam" id="1.10.600.10:FF:000007">
    <property type="entry name" value="Isoprene synthase, chloroplastic"/>
    <property type="match status" value="1"/>
</dbReference>
<dbReference type="InterPro" id="IPR036965">
    <property type="entry name" value="Terpene_synth_N_sf"/>
</dbReference>
<evidence type="ECO:0000256" key="3">
    <source>
        <dbReference type="ARBA" id="ARBA00022842"/>
    </source>
</evidence>
<dbReference type="InterPro" id="IPR001906">
    <property type="entry name" value="Terpene_synth_N"/>
</dbReference>
<dbReference type="GO" id="GO:0000287">
    <property type="term" value="F:magnesium ion binding"/>
    <property type="evidence" value="ECO:0007669"/>
    <property type="project" value="InterPro"/>
</dbReference>
<dbReference type="SFLD" id="SFLDG01019">
    <property type="entry name" value="Terpene_Cyclase_Like_1_C_Termi"/>
    <property type="match status" value="1"/>
</dbReference>
<evidence type="ECO:0000259" key="5">
    <source>
        <dbReference type="Pfam" id="PF03936"/>
    </source>
</evidence>
<organism evidence="6 7">
    <name type="scientific">Canna indica</name>
    <name type="common">Indian-shot</name>
    <dbReference type="NCBI Taxonomy" id="4628"/>
    <lineage>
        <taxon>Eukaryota</taxon>
        <taxon>Viridiplantae</taxon>
        <taxon>Streptophyta</taxon>
        <taxon>Embryophyta</taxon>
        <taxon>Tracheophyta</taxon>
        <taxon>Spermatophyta</taxon>
        <taxon>Magnoliopsida</taxon>
        <taxon>Liliopsida</taxon>
        <taxon>Zingiberales</taxon>
        <taxon>Cannaceae</taxon>
        <taxon>Canna</taxon>
    </lineage>
</organism>
<dbReference type="Pfam" id="PF01397">
    <property type="entry name" value="Terpene_synth"/>
    <property type="match status" value="1"/>
</dbReference>
<dbReference type="SUPFAM" id="SSF48576">
    <property type="entry name" value="Terpenoid synthases"/>
    <property type="match status" value="1"/>
</dbReference>
<dbReference type="InterPro" id="IPR044814">
    <property type="entry name" value="Terpene_cyclase_plant_C1"/>
</dbReference>
<keyword evidence="3" id="KW-0460">Magnesium</keyword>
<reference evidence="6 7" key="1">
    <citation type="submission" date="2023-10" db="EMBL/GenBank/DDBJ databases">
        <title>Chromosome-scale genome assembly provides insights into flower coloration mechanisms of Canna indica.</title>
        <authorList>
            <person name="Li C."/>
        </authorList>
    </citation>
    <scope>NUCLEOTIDE SEQUENCE [LARGE SCALE GENOMIC DNA]</scope>
    <source>
        <tissue evidence="6">Flower</tissue>
    </source>
</reference>
<dbReference type="Pfam" id="PF03936">
    <property type="entry name" value="Terpene_synth_C"/>
    <property type="match status" value="1"/>
</dbReference>
<accession>A0AAQ3PZ79</accession>
<dbReference type="PANTHER" id="PTHR31225">
    <property type="entry name" value="OS04G0344100 PROTEIN-RELATED"/>
    <property type="match status" value="1"/>
</dbReference>
<dbReference type="CDD" id="cd00684">
    <property type="entry name" value="Terpene_cyclase_plant_C1"/>
    <property type="match status" value="1"/>
</dbReference>
<dbReference type="SFLD" id="SFLDS00005">
    <property type="entry name" value="Isoprenoid_Synthase_Type_I"/>
    <property type="match status" value="1"/>
</dbReference>
<dbReference type="PANTHER" id="PTHR31225:SF252">
    <property type="entry name" value="TERPENE SYNTHASE 12-RELATED"/>
    <property type="match status" value="1"/>
</dbReference>
<dbReference type="SUPFAM" id="SSF48239">
    <property type="entry name" value="Terpenoid cyclases/Protein prenyltransferases"/>
    <property type="match status" value="1"/>
</dbReference>
<feature type="domain" description="Terpene synthase metal-binding" evidence="5">
    <location>
        <begin position="219"/>
        <end position="456"/>
    </location>
</feature>
<keyword evidence="2" id="KW-0479">Metal-binding</keyword>
<dbReference type="GO" id="GO:0016102">
    <property type="term" value="P:diterpenoid biosynthetic process"/>
    <property type="evidence" value="ECO:0007669"/>
    <property type="project" value="InterPro"/>
</dbReference>
<dbReference type="InterPro" id="IPR005630">
    <property type="entry name" value="Terpene_synthase_metal-bd"/>
</dbReference>